<proteinExistence type="predicted"/>
<organism evidence="1 2">
    <name type="scientific">Vanilla planifolia</name>
    <name type="common">Vanilla</name>
    <dbReference type="NCBI Taxonomy" id="51239"/>
    <lineage>
        <taxon>Eukaryota</taxon>
        <taxon>Viridiplantae</taxon>
        <taxon>Streptophyta</taxon>
        <taxon>Embryophyta</taxon>
        <taxon>Tracheophyta</taxon>
        <taxon>Spermatophyta</taxon>
        <taxon>Magnoliopsida</taxon>
        <taxon>Liliopsida</taxon>
        <taxon>Asparagales</taxon>
        <taxon>Orchidaceae</taxon>
        <taxon>Vanilloideae</taxon>
        <taxon>Vanilleae</taxon>
        <taxon>Vanilla</taxon>
    </lineage>
</organism>
<name>A0A835S6S3_VANPL</name>
<sequence length="279" mass="31359">MKEAFASSSLAVRVRCRNLKELVKGWILRLQLRPLQNLNRVQKIVFKKNRSPLNFYNWRRALVSSSGRSDEDKLVGKVLPTREEFQDQSSISAHKDSLTTALLEAEKANKPAAEQAEAALSLHMQKPVDLYKAIFSDDSWRTKTIQASMKRFFESLGKELGLEVPKEAKDVHVYDSKPPEIELQVFVQAMCINSTRRNRLHPNLAGQKTQPQGGKTQRRLIERKNPESIGAVLGVDGAVQVQSPILLLLAVDITTVPGRRETGFDEKTWKTASTKAAKS</sequence>
<evidence type="ECO:0000313" key="1">
    <source>
        <dbReference type="EMBL" id="KAG0498408.1"/>
    </source>
</evidence>
<dbReference type="OrthoDB" id="271506at2759"/>
<evidence type="ECO:0000313" key="2">
    <source>
        <dbReference type="Proteomes" id="UP000636800"/>
    </source>
</evidence>
<protein>
    <submittedName>
        <fullName evidence="1">Uncharacterized protein</fullName>
    </submittedName>
</protein>
<dbReference type="AlphaFoldDB" id="A0A835S6S3"/>
<comment type="caution">
    <text evidence="1">The sequence shown here is derived from an EMBL/GenBank/DDBJ whole genome shotgun (WGS) entry which is preliminary data.</text>
</comment>
<accession>A0A835S6S3</accession>
<dbReference type="Proteomes" id="UP000636800">
    <property type="component" value="Chromosome 1"/>
</dbReference>
<gene>
    <name evidence="1" type="ORF">HPP92_003099</name>
</gene>
<reference evidence="1 2" key="1">
    <citation type="journal article" date="2020" name="Nat. Food">
        <title>A phased Vanilla planifolia genome enables genetic improvement of flavour and production.</title>
        <authorList>
            <person name="Hasing T."/>
            <person name="Tang H."/>
            <person name="Brym M."/>
            <person name="Khazi F."/>
            <person name="Huang T."/>
            <person name="Chambers A.H."/>
        </authorList>
    </citation>
    <scope>NUCLEOTIDE SEQUENCE [LARGE SCALE GENOMIC DNA]</scope>
    <source>
        <tissue evidence="1">Leaf</tissue>
    </source>
</reference>
<keyword evidence="2" id="KW-1185">Reference proteome</keyword>
<dbReference type="EMBL" id="JADCNL010000001">
    <property type="protein sequence ID" value="KAG0498408.1"/>
    <property type="molecule type" value="Genomic_DNA"/>
</dbReference>